<keyword evidence="2" id="KW-0732">Signal</keyword>
<evidence type="ECO:0000256" key="2">
    <source>
        <dbReference type="SAM" id="SignalP"/>
    </source>
</evidence>
<reference evidence="4" key="1">
    <citation type="submission" date="2022-11" db="UniProtKB">
        <authorList>
            <consortium name="WormBaseParasite"/>
        </authorList>
    </citation>
    <scope>IDENTIFICATION</scope>
</reference>
<sequence>MKPKDVYFLLLFFISIWKSCDLTKSPPSPNSVLSPSPSTRSSVSDSESLNSSPIHEIKKSDEKTINKTIAELIKHKVEEIKKLFKNNEEKYLKNHWERNVNYYYKRLYQSLRNKILEYGKDKIYEKIFDKNILKKGINLLLIIGEYIESKEYSHLIFLPKIQLKIEEAIEELEKSFENKGKKSNSNLTNFENKLKSDIQLIDGKKLLELDRLESLFTNLEDIDKYLIKESKKLDIFFLSDEFWILEKRIEIIFGKNLEELFKEYKKDCFPNDIKCKIFKLFEKLFDFYKTKKEEFKNLIFSFYYKLNKNGEIENSLEVKNATENLKISLEDLFKKIKERIEKSLEGNEREFLIEKYKNYFEGNKEIAKERGIVFYRLIDFLKVLKAGILLENELNKGSKVKQVNSRITELLTGLNIFKYGAIKDKEIVKQLVETEKNKIPEIFKILTERKYNSEDDVIEFEVLKGIREVILYFNEYKQKIENKYKQNKETNPEMLQKEEMNVENSEINSFVGENETIGSEYDGDEAFGTPKGSTESLKSVQSKAD</sequence>
<evidence type="ECO:0000313" key="4">
    <source>
        <dbReference type="WBParaSite" id="scf7180000424606.g13550"/>
    </source>
</evidence>
<name>A0A915P8R5_9BILA</name>
<feature type="region of interest" description="Disordered" evidence="1">
    <location>
        <begin position="513"/>
        <end position="545"/>
    </location>
</feature>
<keyword evidence="3" id="KW-1185">Reference proteome</keyword>
<dbReference type="WBParaSite" id="scf7180000424606.g13550">
    <property type="protein sequence ID" value="scf7180000424606.g13550"/>
    <property type="gene ID" value="scf7180000424606.g13550"/>
</dbReference>
<dbReference type="AlphaFoldDB" id="A0A915P8R5"/>
<feature type="signal peptide" evidence="2">
    <location>
        <begin position="1"/>
        <end position="19"/>
    </location>
</feature>
<feature type="compositionally biased region" description="Polar residues" evidence="1">
    <location>
        <begin position="531"/>
        <end position="545"/>
    </location>
</feature>
<feature type="compositionally biased region" description="Low complexity" evidence="1">
    <location>
        <begin position="30"/>
        <end position="52"/>
    </location>
</feature>
<organism evidence="3 4">
    <name type="scientific">Meloidogyne floridensis</name>
    <dbReference type="NCBI Taxonomy" id="298350"/>
    <lineage>
        <taxon>Eukaryota</taxon>
        <taxon>Metazoa</taxon>
        <taxon>Ecdysozoa</taxon>
        <taxon>Nematoda</taxon>
        <taxon>Chromadorea</taxon>
        <taxon>Rhabditida</taxon>
        <taxon>Tylenchina</taxon>
        <taxon>Tylenchomorpha</taxon>
        <taxon>Tylenchoidea</taxon>
        <taxon>Meloidogynidae</taxon>
        <taxon>Meloidogyninae</taxon>
        <taxon>Meloidogyne</taxon>
    </lineage>
</organism>
<feature type="region of interest" description="Disordered" evidence="1">
    <location>
        <begin position="24"/>
        <end position="54"/>
    </location>
</feature>
<feature type="chain" id="PRO_5036850100" evidence="2">
    <location>
        <begin position="20"/>
        <end position="545"/>
    </location>
</feature>
<evidence type="ECO:0000256" key="1">
    <source>
        <dbReference type="SAM" id="MobiDB-lite"/>
    </source>
</evidence>
<protein>
    <submittedName>
        <fullName evidence="4">Uncharacterized protein</fullName>
    </submittedName>
</protein>
<proteinExistence type="predicted"/>
<evidence type="ECO:0000313" key="3">
    <source>
        <dbReference type="Proteomes" id="UP000887560"/>
    </source>
</evidence>
<dbReference type="Proteomes" id="UP000887560">
    <property type="component" value="Unplaced"/>
</dbReference>
<accession>A0A915P8R5</accession>